<dbReference type="InterPro" id="IPR009057">
    <property type="entry name" value="Homeodomain-like_sf"/>
</dbReference>
<feature type="chain" id="PRO_5025625859" evidence="6">
    <location>
        <begin position="23"/>
        <end position="457"/>
    </location>
</feature>
<accession>A0A6A7N344</accession>
<dbReference type="Pfam" id="PF20161">
    <property type="entry name" value="VpsR"/>
    <property type="match status" value="1"/>
</dbReference>
<dbReference type="PRINTS" id="PR01590">
    <property type="entry name" value="HTHFIS"/>
</dbReference>
<dbReference type="SUPFAM" id="SSF46689">
    <property type="entry name" value="Homeodomain-like"/>
    <property type="match status" value="1"/>
</dbReference>
<dbReference type="PROSITE" id="PS00676">
    <property type="entry name" value="SIGMA54_INTERACT_2"/>
    <property type="match status" value="1"/>
</dbReference>
<dbReference type="GO" id="GO:0043565">
    <property type="term" value="F:sequence-specific DNA binding"/>
    <property type="evidence" value="ECO:0007669"/>
    <property type="project" value="InterPro"/>
</dbReference>
<dbReference type="Pfam" id="PF25601">
    <property type="entry name" value="AAA_lid_14"/>
    <property type="match status" value="1"/>
</dbReference>
<dbReference type="GO" id="GO:0006355">
    <property type="term" value="P:regulation of DNA-templated transcription"/>
    <property type="evidence" value="ECO:0007669"/>
    <property type="project" value="InterPro"/>
</dbReference>
<dbReference type="Pfam" id="PF00158">
    <property type="entry name" value="Sigma54_activat"/>
    <property type="match status" value="1"/>
</dbReference>
<dbReference type="InterPro" id="IPR025662">
    <property type="entry name" value="Sigma_54_int_dom_ATP-bd_1"/>
</dbReference>
<dbReference type="InterPro" id="IPR045343">
    <property type="entry name" value="VpsR"/>
</dbReference>
<dbReference type="PROSITE" id="PS50045">
    <property type="entry name" value="SIGMA54_INTERACT_4"/>
    <property type="match status" value="1"/>
</dbReference>
<evidence type="ECO:0000313" key="8">
    <source>
        <dbReference type="EMBL" id="MQA39258.1"/>
    </source>
</evidence>
<dbReference type="PROSITE" id="PS00688">
    <property type="entry name" value="SIGMA54_INTERACT_3"/>
    <property type="match status" value="1"/>
</dbReference>
<dbReference type="PANTHER" id="PTHR32071:SF120">
    <property type="entry name" value="TRANSCRIPTIONAL REGULATOR-RELATED"/>
    <property type="match status" value="1"/>
</dbReference>
<dbReference type="InterPro" id="IPR025944">
    <property type="entry name" value="Sigma_54_int_dom_CS"/>
</dbReference>
<dbReference type="InterPro" id="IPR058031">
    <property type="entry name" value="AAA_lid_NorR"/>
</dbReference>
<dbReference type="AlphaFoldDB" id="A0A6A7N344"/>
<dbReference type="RefSeq" id="WP_152838521.1">
    <property type="nucleotide sequence ID" value="NZ_WHUG01000004.1"/>
</dbReference>
<dbReference type="PROSITE" id="PS00675">
    <property type="entry name" value="SIGMA54_INTERACT_1"/>
    <property type="match status" value="1"/>
</dbReference>
<dbReference type="SUPFAM" id="SSF52540">
    <property type="entry name" value="P-loop containing nucleoside triphosphate hydrolases"/>
    <property type="match status" value="1"/>
</dbReference>
<evidence type="ECO:0000256" key="3">
    <source>
        <dbReference type="ARBA" id="ARBA00023015"/>
    </source>
</evidence>
<dbReference type="EMBL" id="WHUG01000004">
    <property type="protein sequence ID" value="MQA39258.1"/>
    <property type="molecule type" value="Genomic_DNA"/>
</dbReference>
<dbReference type="InterPro" id="IPR002197">
    <property type="entry name" value="HTH_Fis"/>
</dbReference>
<feature type="domain" description="Sigma-54 factor interaction" evidence="7">
    <location>
        <begin position="141"/>
        <end position="370"/>
    </location>
</feature>
<dbReference type="Proteomes" id="UP000440498">
    <property type="component" value="Unassembled WGS sequence"/>
</dbReference>
<keyword evidence="1" id="KW-0547">Nucleotide-binding</keyword>
<dbReference type="Gene3D" id="1.10.10.60">
    <property type="entry name" value="Homeodomain-like"/>
    <property type="match status" value="1"/>
</dbReference>
<organism evidence="8 9">
    <name type="scientific">Rugamonas aquatica</name>
    <dbReference type="NCBI Taxonomy" id="2743357"/>
    <lineage>
        <taxon>Bacteria</taxon>
        <taxon>Pseudomonadati</taxon>
        <taxon>Pseudomonadota</taxon>
        <taxon>Betaproteobacteria</taxon>
        <taxon>Burkholderiales</taxon>
        <taxon>Oxalobacteraceae</taxon>
        <taxon>Telluria group</taxon>
        <taxon>Rugamonas</taxon>
    </lineage>
</organism>
<evidence type="ECO:0000256" key="6">
    <source>
        <dbReference type="SAM" id="SignalP"/>
    </source>
</evidence>
<dbReference type="PANTHER" id="PTHR32071">
    <property type="entry name" value="TRANSCRIPTIONAL REGULATORY PROTEIN"/>
    <property type="match status" value="1"/>
</dbReference>
<dbReference type="InterPro" id="IPR002078">
    <property type="entry name" value="Sigma_54_int"/>
</dbReference>
<keyword evidence="6" id="KW-0732">Signal</keyword>
<protein>
    <submittedName>
        <fullName evidence="8">AAA domain-containing protein</fullName>
    </submittedName>
</protein>
<evidence type="ECO:0000256" key="1">
    <source>
        <dbReference type="ARBA" id="ARBA00022741"/>
    </source>
</evidence>
<dbReference type="InterPro" id="IPR003593">
    <property type="entry name" value="AAA+_ATPase"/>
</dbReference>
<keyword evidence="9" id="KW-1185">Reference proteome</keyword>
<dbReference type="FunFam" id="3.40.50.300:FF:000006">
    <property type="entry name" value="DNA-binding transcriptional regulator NtrC"/>
    <property type="match status" value="1"/>
</dbReference>
<keyword evidence="2" id="KW-0067">ATP-binding</keyword>
<proteinExistence type="predicted"/>
<sequence length="457" mass="49955">MTKKTILCIAIGTLAIPATLSAAVQGWEVCSAATLAEARRQLKARPLLVGVLLVEAHDEQLCAAVDGFLHEHWDMHWIALLHPPALESAAWRRLVHDHCRDFHTWPLDVQRLRHTLGHAHGLATLCSPSDGRGHGKPEPALTGQSVAIAGLRRQIVKVAGASAPVLIWGESGSGKELVAQAVHAHSPRRAGPFVPINCGAIPATLIQSELFGYERGAFTGAAREKRGLIEAAQGGSIFLDEIGDLPMELQANLLRFLQEKTIYRLGSTHSIAVDVRVIAASHVNLAQAVERGAFREDLYYRLNVLALDVPPLRERKEDLLPLAEHFFRTYSSERAPRVKGFSGRAAQAIRDYDWPGNVRELLNRVRRAMVMAEGRLILPQDLGLSTETGPRESAPLDDARIRAERDAIDASLQRAGRNITLAARDLGVSRMTLYRLLAKHGIPAPSRACYTAAPPSK</sequence>
<evidence type="ECO:0000256" key="5">
    <source>
        <dbReference type="ARBA" id="ARBA00023163"/>
    </source>
</evidence>
<dbReference type="CDD" id="cd00009">
    <property type="entry name" value="AAA"/>
    <property type="match status" value="1"/>
</dbReference>
<reference evidence="8 9" key="1">
    <citation type="submission" date="2019-10" db="EMBL/GenBank/DDBJ databases">
        <title>Two novel species isolated from a subtropical stream in China.</title>
        <authorList>
            <person name="Lu H."/>
        </authorList>
    </citation>
    <scope>NUCLEOTIDE SEQUENCE [LARGE SCALE GENOMIC DNA]</scope>
    <source>
        <strain evidence="8 9">FT29W</strain>
    </source>
</reference>
<dbReference type="SMART" id="SM00382">
    <property type="entry name" value="AAA"/>
    <property type="match status" value="1"/>
</dbReference>
<evidence type="ECO:0000256" key="2">
    <source>
        <dbReference type="ARBA" id="ARBA00022840"/>
    </source>
</evidence>
<dbReference type="Gene3D" id="3.40.50.300">
    <property type="entry name" value="P-loop containing nucleotide triphosphate hydrolases"/>
    <property type="match status" value="1"/>
</dbReference>
<feature type="signal peptide" evidence="6">
    <location>
        <begin position="1"/>
        <end position="22"/>
    </location>
</feature>
<evidence type="ECO:0000256" key="4">
    <source>
        <dbReference type="ARBA" id="ARBA00023125"/>
    </source>
</evidence>
<gene>
    <name evidence="8" type="ORF">GEV02_13975</name>
</gene>
<keyword evidence="5" id="KW-0804">Transcription</keyword>
<dbReference type="InterPro" id="IPR027417">
    <property type="entry name" value="P-loop_NTPase"/>
</dbReference>
<dbReference type="InterPro" id="IPR025943">
    <property type="entry name" value="Sigma_54_int_dom_ATP-bd_2"/>
</dbReference>
<dbReference type="GO" id="GO:0005524">
    <property type="term" value="F:ATP binding"/>
    <property type="evidence" value="ECO:0007669"/>
    <property type="project" value="UniProtKB-KW"/>
</dbReference>
<evidence type="ECO:0000313" key="9">
    <source>
        <dbReference type="Proteomes" id="UP000440498"/>
    </source>
</evidence>
<name>A0A6A7N344_9BURK</name>
<keyword evidence="3" id="KW-0805">Transcription regulation</keyword>
<dbReference type="Pfam" id="PF02954">
    <property type="entry name" value="HTH_8"/>
    <property type="match status" value="1"/>
</dbReference>
<evidence type="ECO:0000259" key="7">
    <source>
        <dbReference type="PROSITE" id="PS50045"/>
    </source>
</evidence>
<comment type="caution">
    <text evidence="8">The sequence shown here is derived from an EMBL/GenBank/DDBJ whole genome shotgun (WGS) entry which is preliminary data.</text>
</comment>
<keyword evidence="4" id="KW-0238">DNA-binding</keyword>
<dbReference type="Gene3D" id="1.10.8.60">
    <property type="match status" value="1"/>
</dbReference>